<dbReference type="AlphaFoldDB" id="A0A6J4H7Z1"/>
<protein>
    <submittedName>
        <fullName evidence="2">Flagellum biosynthesis repressor protein FlbT</fullName>
    </submittedName>
</protein>
<sequence>VNARTRIAPRRRDGRQRRAHPLPQPRPHRAGGARAVPVRQADHAAGSREHAGAAHLLRLADRLCRHGRGARRGPRRRAPLGRGVRGSDNFGAGARDAAPRARPRRRGRLLRGVEARPPGHAARAGGAGPRAPGLRARSLPRRGTRL</sequence>
<evidence type="ECO:0000313" key="2">
    <source>
        <dbReference type="EMBL" id="CAA9215842.1"/>
    </source>
</evidence>
<feature type="compositionally biased region" description="Basic and acidic residues" evidence="1">
    <location>
        <begin position="40"/>
        <end position="53"/>
    </location>
</feature>
<proteinExistence type="predicted"/>
<feature type="region of interest" description="Disordered" evidence="1">
    <location>
        <begin position="65"/>
        <end position="146"/>
    </location>
</feature>
<accession>A0A6J4H7Z1</accession>
<feature type="region of interest" description="Disordered" evidence="1">
    <location>
        <begin position="1"/>
        <end position="53"/>
    </location>
</feature>
<gene>
    <name evidence="2" type="ORF">AVDCRST_MAG04-373</name>
</gene>
<feature type="compositionally biased region" description="Low complexity" evidence="1">
    <location>
        <begin position="110"/>
        <end position="137"/>
    </location>
</feature>
<feature type="non-terminal residue" evidence="2">
    <location>
        <position position="1"/>
    </location>
</feature>
<reference evidence="2" key="1">
    <citation type="submission" date="2020-02" db="EMBL/GenBank/DDBJ databases">
        <authorList>
            <person name="Meier V. D."/>
        </authorList>
    </citation>
    <scope>NUCLEOTIDE SEQUENCE</scope>
    <source>
        <strain evidence="2">AVDCRST_MAG04</strain>
    </source>
</reference>
<feature type="non-terminal residue" evidence="2">
    <location>
        <position position="146"/>
    </location>
</feature>
<feature type="compositionally biased region" description="Basic residues" evidence="1">
    <location>
        <begin position="7"/>
        <end position="31"/>
    </location>
</feature>
<organism evidence="2">
    <name type="scientific">uncultured Acetobacteraceae bacterium</name>
    <dbReference type="NCBI Taxonomy" id="169975"/>
    <lineage>
        <taxon>Bacteria</taxon>
        <taxon>Pseudomonadati</taxon>
        <taxon>Pseudomonadota</taxon>
        <taxon>Alphaproteobacteria</taxon>
        <taxon>Acetobacterales</taxon>
        <taxon>Acetobacteraceae</taxon>
        <taxon>environmental samples</taxon>
    </lineage>
</organism>
<evidence type="ECO:0000256" key="1">
    <source>
        <dbReference type="SAM" id="MobiDB-lite"/>
    </source>
</evidence>
<name>A0A6J4H7Z1_9PROT</name>
<feature type="compositionally biased region" description="Basic residues" evidence="1">
    <location>
        <begin position="65"/>
        <end position="79"/>
    </location>
</feature>
<dbReference type="EMBL" id="CADCTL010000026">
    <property type="protein sequence ID" value="CAA9215842.1"/>
    <property type="molecule type" value="Genomic_DNA"/>
</dbReference>